<dbReference type="PANTHER" id="PTHR35871">
    <property type="entry name" value="EXPRESSED PROTEIN"/>
    <property type="match status" value="1"/>
</dbReference>
<organism evidence="1 2">
    <name type="scientific">Lentinus tigrinus ALCF2SS1-6</name>
    <dbReference type="NCBI Taxonomy" id="1328759"/>
    <lineage>
        <taxon>Eukaryota</taxon>
        <taxon>Fungi</taxon>
        <taxon>Dikarya</taxon>
        <taxon>Basidiomycota</taxon>
        <taxon>Agaricomycotina</taxon>
        <taxon>Agaricomycetes</taxon>
        <taxon>Polyporales</taxon>
        <taxon>Polyporaceae</taxon>
        <taxon>Lentinus</taxon>
    </lineage>
</organism>
<keyword evidence="2" id="KW-1185">Reference proteome</keyword>
<name>A0A5C2SDF6_9APHY</name>
<dbReference type="OrthoDB" id="3218065at2759"/>
<proteinExistence type="predicted"/>
<dbReference type="PANTHER" id="PTHR35871:SF1">
    <property type="entry name" value="CXC1-LIKE CYSTEINE CLUSTER ASSOCIATED WITH KDZ TRANSPOSASES DOMAIN-CONTAINING PROTEIN"/>
    <property type="match status" value="1"/>
</dbReference>
<sequence length="464" mass="53166">MCELVVSTPSAKRRRHDVPLNQVRQMAKEAACVARQKALQDIKKLMASKKELLTGGLNALQSYRARAVQSCLYQMVQNKVGMMEASKYAARGNMFSDRWGARLVRRWTREWVKSRTLPQSERGRHAKIASLLSDPTVRAAVRAYLRSEKWSQDPHKLKCLLHNELAPSEASNYTQVIISDEMPKGLKHYMENSVLPRLQLKPGRHGLSLSTMRRLMLTQAHDGKKWSWLLNGESPIKKKGAGRGLHQSDFICSTFGWLSDASITLEYGKNHDGFWNGELFCKQLVDKFFPAFKKAHGDGYVAVVLVDNSQGHSCYAEDALRVSQMNFHPGGTQARMRNGWYVKDGQKVIQPMVYPADHPEYPDKPKGMKTVLMERGLWRSSLRMKCKEHCDYSFETLRQNMPKALQSVPVELIRKWEHRSWRFIDAYAEGLGARDAQTKVKQFSSRTYKSHRRIPEQLARAMDA</sequence>
<accession>A0A5C2SDF6</accession>
<gene>
    <name evidence="1" type="ORF">L227DRAFT_500764</name>
</gene>
<evidence type="ECO:0000313" key="1">
    <source>
        <dbReference type="EMBL" id="RPD61169.1"/>
    </source>
</evidence>
<reference evidence="1" key="1">
    <citation type="journal article" date="2018" name="Genome Biol. Evol.">
        <title>Genomics and development of Lentinus tigrinus, a white-rot wood-decaying mushroom with dimorphic fruiting bodies.</title>
        <authorList>
            <person name="Wu B."/>
            <person name="Xu Z."/>
            <person name="Knudson A."/>
            <person name="Carlson A."/>
            <person name="Chen N."/>
            <person name="Kovaka S."/>
            <person name="LaButti K."/>
            <person name="Lipzen A."/>
            <person name="Pennachio C."/>
            <person name="Riley R."/>
            <person name="Schakwitz W."/>
            <person name="Umezawa K."/>
            <person name="Ohm R.A."/>
            <person name="Grigoriev I.V."/>
            <person name="Nagy L.G."/>
            <person name="Gibbons J."/>
            <person name="Hibbett D."/>
        </authorList>
    </citation>
    <scope>NUCLEOTIDE SEQUENCE [LARGE SCALE GENOMIC DNA]</scope>
    <source>
        <strain evidence="1">ALCF2SS1-6</strain>
    </source>
</reference>
<dbReference type="AlphaFoldDB" id="A0A5C2SDF6"/>
<evidence type="ECO:0000313" key="2">
    <source>
        <dbReference type="Proteomes" id="UP000313359"/>
    </source>
</evidence>
<evidence type="ECO:0008006" key="3">
    <source>
        <dbReference type="Google" id="ProtNLM"/>
    </source>
</evidence>
<protein>
    <recommendedName>
        <fullName evidence="3">DDE-1 domain-containing protein</fullName>
    </recommendedName>
</protein>
<dbReference type="EMBL" id="ML122263">
    <property type="protein sequence ID" value="RPD61169.1"/>
    <property type="molecule type" value="Genomic_DNA"/>
</dbReference>
<dbReference type="Proteomes" id="UP000313359">
    <property type="component" value="Unassembled WGS sequence"/>
</dbReference>